<keyword evidence="10" id="KW-0131">Cell cycle</keyword>
<dbReference type="GO" id="GO:0051301">
    <property type="term" value="P:cell division"/>
    <property type="evidence" value="ECO:0007669"/>
    <property type="project" value="UniProtKB-KW"/>
</dbReference>
<evidence type="ECO:0000256" key="5">
    <source>
        <dbReference type="ARBA" id="ARBA00022776"/>
    </source>
</evidence>
<evidence type="ECO:0000256" key="11">
    <source>
        <dbReference type="PIRNR" id="PIRNR005719"/>
    </source>
</evidence>
<dbReference type="GO" id="GO:0005634">
    <property type="term" value="C:nucleus"/>
    <property type="evidence" value="ECO:0007669"/>
    <property type="project" value="UniProtKB-SubCell"/>
</dbReference>
<keyword evidence="3" id="KW-0132">Cell division</keyword>
<dbReference type="InterPro" id="IPR027417">
    <property type="entry name" value="P-loop_NTPase"/>
</dbReference>
<evidence type="ECO:0000313" key="14">
    <source>
        <dbReference type="EMBL" id="ORX55008.1"/>
    </source>
</evidence>
<dbReference type="FunFam" id="3.40.50.300:FF:000278">
    <property type="entry name" value="Structural maintenance of chromosomes 2"/>
    <property type="match status" value="1"/>
</dbReference>
<dbReference type="InterPro" id="IPR024704">
    <property type="entry name" value="SMC"/>
</dbReference>
<dbReference type="FunFam" id="3.40.50.300:FF:000385">
    <property type="entry name" value="Structural maintenance of chromosomes 2"/>
    <property type="match status" value="1"/>
</dbReference>
<gene>
    <name evidence="14" type="ORF">DM01DRAFT_1407061</name>
</gene>
<feature type="coiled-coil region" evidence="12">
    <location>
        <begin position="258"/>
        <end position="316"/>
    </location>
</feature>
<dbReference type="AlphaFoldDB" id="A0A1X2GIZ2"/>
<reference evidence="14 15" key="1">
    <citation type="submission" date="2016-07" db="EMBL/GenBank/DDBJ databases">
        <title>Pervasive Adenine N6-methylation of Active Genes in Fungi.</title>
        <authorList>
            <consortium name="DOE Joint Genome Institute"/>
            <person name="Mondo S.J."/>
            <person name="Dannebaum R.O."/>
            <person name="Kuo R.C."/>
            <person name="Labutti K."/>
            <person name="Haridas S."/>
            <person name="Kuo A."/>
            <person name="Salamov A."/>
            <person name="Ahrendt S.R."/>
            <person name="Lipzen A."/>
            <person name="Sullivan W."/>
            <person name="Andreopoulos W.B."/>
            <person name="Clum A."/>
            <person name="Lindquist E."/>
            <person name="Daum C."/>
            <person name="Ramamoorthy G.K."/>
            <person name="Gryganskyi A."/>
            <person name="Culley D."/>
            <person name="Magnuson J.K."/>
            <person name="James T.Y."/>
            <person name="O'Malley M.A."/>
            <person name="Stajich J.E."/>
            <person name="Spatafora J.W."/>
            <person name="Visel A."/>
            <person name="Grigoriev I.V."/>
        </authorList>
    </citation>
    <scope>NUCLEOTIDE SEQUENCE [LARGE SCALE GENOMIC DNA]</scope>
    <source>
        <strain evidence="14 15">NRRL 3301</strain>
    </source>
</reference>
<evidence type="ECO:0000256" key="4">
    <source>
        <dbReference type="ARBA" id="ARBA00022741"/>
    </source>
</evidence>
<dbReference type="GO" id="GO:0007076">
    <property type="term" value="P:mitotic chromosome condensation"/>
    <property type="evidence" value="ECO:0007669"/>
    <property type="project" value="UniProtKB-ARBA"/>
</dbReference>
<dbReference type="OrthoDB" id="10255539at2759"/>
<dbReference type="Gene3D" id="1.20.1060.20">
    <property type="match status" value="1"/>
</dbReference>
<accession>A0A1X2GIZ2</accession>
<feature type="domain" description="SMC hinge" evidence="13">
    <location>
        <begin position="519"/>
        <end position="640"/>
    </location>
</feature>
<dbReference type="GO" id="GO:0016887">
    <property type="term" value="F:ATP hydrolysis activity"/>
    <property type="evidence" value="ECO:0007669"/>
    <property type="project" value="InterPro"/>
</dbReference>
<dbReference type="Pfam" id="PF02463">
    <property type="entry name" value="SMC_N"/>
    <property type="match status" value="1"/>
</dbReference>
<evidence type="ECO:0000259" key="13">
    <source>
        <dbReference type="SMART" id="SM00968"/>
    </source>
</evidence>
<comment type="similarity">
    <text evidence="2">Belongs to the SMC family. SMC2 subfamily.</text>
</comment>
<keyword evidence="5" id="KW-0498">Mitosis</keyword>
<keyword evidence="6" id="KW-0067">ATP-binding</keyword>
<dbReference type="InterPro" id="IPR027120">
    <property type="entry name" value="Smc2_ABC"/>
</dbReference>
<dbReference type="SUPFAM" id="SSF57997">
    <property type="entry name" value="Tropomyosin"/>
    <property type="match status" value="1"/>
</dbReference>
<dbReference type="STRING" id="101127.A0A1X2GIZ2"/>
<keyword evidence="15" id="KW-1185">Reference proteome</keyword>
<evidence type="ECO:0000256" key="1">
    <source>
        <dbReference type="ARBA" id="ARBA00004123"/>
    </source>
</evidence>
<keyword evidence="8" id="KW-0226">DNA condensation</keyword>
<comment type="subcellular location">
    <subcellularLocation>
        <location evidence="1 11">Nucleus</location>
    </subcellularLocation>
</comment>
<keyword evidence="7 12" id="KW-0175">Coiled coil</keyword>
<dbReference type="InterPro" id="IPR003395">
    <property type="entry name" value="RecF/RecN/SMC_N"/>
</dbReference>
<dbReference type="Gene3D" id="3.30.70.1620">
    <property type="match status" value="1"/>
</dbReference>
<evidence type="ECO:0000256" key="12">
    <source>
        <dbReference type="SAM" id="Coils"/>
    </source>
</evidence>
<dbReference type="GO" id="GO:0005694">
    <property type="term" value="C:chromosome"/>
    <property type="evidence" value="ECO:0007669"/>
    <property type="project" value="InterPro"/>
</dbReference>
<dbReference type="InterPro" id="IPR010935">
    <property type="entry name" value="SMC_hinge"/>
</dbReference>
<keyword evidence="4" id="KW-0547">Nucleotide-binding</keyword>
<evidence type="ECO:0000256" key="9">
    <source>
        <dbReference type="ARBA" id="ARBA00023242"/>
    </source>
</evidence>
<dbReference type="Pfam" id="PF06470">
    <property type="entry name" value="SMC_hinge"/>
    <property type="match status" value="1"/>
</dbReference>
<feature type="coiled-coil region" evidence="12">
    <location>
        <begin position="681"/>
        <end position="937"/>
    </location>
</feature>
<dbReference type="SMART" id="SM00968">
    <property type="entry name" value="SMC_hinge"/>
    <property type="match status" value="1"/>
</dbReference>
<protein>
    <recommendedName>
        <fullName evidence="11">Structural maintenance of chromosomes protein</fullName>
    </recommendedName>
</protein>
<keyword evidence="9 11" id="KW-0539">Nucleus</keyword>
<evidence type="ECO:0000256" key="7">
    <source>
        <dbReference type="ARBA" id="ARBA00023054"/>
    </source>
</evidence>
<dbReference type="SUPFAM" id="SSF52540">
    <property type="entry name" value="P-loop containing nucleoside triphosphate hydrolases"/>
    <property type="match status" value="2"/>
</dbReference>
<sequence>MYLEELIIEGFKSYVSRTHITSWDPQFNAITGLNGSGKSNILDAICFVLGITNLSHVRASNLRDLIYKRGQAGVTKASVTIVFNNENRQQSPVGFETYRQITVTRQVLISGKTKYILNGHNAQQQTVQNLFQSVQLNINNPHFLIMQGRITKVLNMKPAEILSMVEEAAGTKMFEDRKTKAFATMAKKERKVEEINSILREEITPRLDQLRTEKQFYLDYQKTETEMERLNRLVVSHEYHRHYQRLHRPEDDAREHRIEELKSMIEHLTTEMEALEEEKESALTRWRAQNSGNDTIDALETQANALANALVRLKTKLDLQKKSLIEEEATHASLTASKNEVSQSITEKRLHYEQIKQDYDQFKQIYDDKSHELQRTSDLIQSLTTGITAEEGHESGYREQLQAYKNTAMQSATAEKQARLNINHLQKELDEKFTLANQTAQEDQGWIKDIAAKKQSMASVQVQLSQLNWDPDQEQELHSRRSKILDSIHDLVDREEGLARKLSNLDFNYTNPTPDFDRTKVKGLVAELITLDKQNFHAATALEICAGGKLYNVVVQDEIVGSQLLDRGRLRRRYTLIPLNKIQGFRVSAEKLATAKRLAPGKVDLALSLVGCDDEVQVAMDWIFGSTLVCQDAETAKRVTFDNSVRVKSVTLDGDVYDPFGTISGGSKPQSSGLLIKVQQLTSVRQEIKQARHQLADIDKQLDQAQHSIAAYQQLKQRLDLQTHEVDLMESRLSKSKHSQLTQRVDQIQALLQEHEANAAAAHAQHQQAQLDVNRIERELHDFNANKQSKLDEMTKNVNDIKRQLQQSEHQLKEQQHNVQKYEFELEQLESDTTSNDQELTSCQATMDALNEAIVVLQQESDDTKIKSEETKAQLKAEMASVKAHNEEMNELETLHKQKDKQVKSAQLELQKTQHELERQQKEQQSAQQLIESLEQEHDWILDQRELFGEPNSPYDFRNINLTDTRKNLQKLVSKRDAMRKKINVRVMNMIDNVEAKEKSLMQMLDTVQKDRQKIEETINSLEEYKLEALDRTYRKVNKDFAEIFGDLLAGNTCKLQPPDGKTIDQGLEVKVCLGGVWKQSLTELSGGQRSLIALSLILSLLQFKPAPMYILDEVDAALDLSHTQNIGQLLRTRFRGSQFLVVSLKDGMFNNANVLFKTRFKDGTSVVECIKHGEAAAASSSTT</sequence>
<dbReference type="CDD" id="cd03273">
    <property type="entry name" value="ABC_SMC2_euk"/>
    <property type="match status" value="1"/>
</dbReference>
<evidence type="ECO:0000313" key="15">
    <source>
        <dbReference type="Proteomes" id="UP000242146"/>
    </source>
</evidence>
<dbReference type="PANTHER" id="PTHR43977">
    <property type="entry name" value="STRUCTURAL MAINTENANCE OF CHROMOSOMES PROTEIN 3"/>
    <property type="match status" value="1"/>
</dbReference>
<dbReference type="SUPFAM" id="SSF75553">
    <property type="entry name" value="Smc hinge domain"/>
    <property type="match status" value="1"/>
</dbReference>
<dbReference type="GO" id="GO:0005524">
    <property type="term" value="F:ATP binding"/>
    <property type="evidence" value="ECO:0007669"/>
    <property type="project" value="UniProtKB-KW"/>
</dbReference>
<dbReference type="EMBL" id="MCGT01000012">
    <property type="protein sequence ID" value="ORX55008.1"/>
    <property type="molecule type" value="Genomic_DNA"/>
</dbReference>
<dbReference type="Proteomes" id="UP000242146">
    <property type="component" value="Unassembled WGS sequence"/>
</dbReference>
<dbReference type="PIRSF" id="PIRSF005719">
    <property type="entry name" value="SMC"/>
    <property type="match status" value="1"/>
</dbReference>
<evidence type="ECO:0000256" key="6">
    <source>
        <dbReference type="ARBA" id="ARBA00022840"/>
    </source>
</evidence>
<name>A0A1X2GIZ2_9FUNG</name>
<evidence type="ECO:0000256" key="3">
    <source>
        <dbReference type="ARBA" id="ARBA00022618"/>
    </source>
</evidence>
<proteinExistence type="inferred from homology"/>
<evidence type="ECO:0000256" key="2">
    <source>
        <dbReference type="ARBA" id="ARBA00005231"/>
    </source>
</evidence>
<organism evidence="14 15">
    <name type="scientific">Hesseltinella vesiculosa</name>
    <dbReference type="NCBI Taxonomy" id="101127"/>
    <lineage>
        <taxon>Eukaryota</taxon>
        <taxon>Fungi</taxon>
        <taxon>Fungi incertae sedis</taxon>
        <taxon>Mucoromycota</taxon>
        <taxon>Mucoromycotina</taxon>
        <taxon>Mucoromycetes</taxon>
        <taxon>Mucorales</taxon>
        <taxon>Cunninghamellaceae</taxon>
        <taxon>Hesseltinella</taxon>
    </lineage>
</organism>
<feature type="coiled-coil region" evidence="12">
    <location>
        <begin position="962"/>
        <end position="1028"/>
    </location>
</feature>
<comment type="caution">
    <text evidence="14">The sequence shown here is derived from an EMBL/GenBank/DDBJ whole genome shotgun (WGS) entry which is preliminary data.</text>
</comment>
<evidence type="ECO:0000256" key="10">
    <source>
        <dbReference type="ARBA" id="ARBA00023306"/>
    </source>
</evidence>
<dbReference type="Gene3D" id="3.40.50.300">
    <property type="entry name" value="P-loop containing nucleotide triphosphate hydrolases"/>
    <property type="match status" value="2"/>
</dbReference>
<evidence type="ECO:0000256" key="8">
    <source>
        <dbReference type="ARBA" id="ARBA00023067"/>
    </source>
</evidence>
<dbReference type="InterPro" id="IPR036277">
    <property type="entry name" value="SMC_hinge_sf"/>
</dbReference>